<name>A0AA38WTN3_9ASTR</name>
<proteinExistence type="predicted"/>
<protein>
    <submittedName>
        <fullName evidence="2">Uncharacterized protein</fullName>
    </submittedName>
</protein>
<reference evidence="2" key="1">
    <citation type="submission" date="2023-03" db="EMBL/GenBank/DDBJ databases">
        <title>Chromosome-scale reference genome and RAD-based genetic map of yellow starthistle (Centaurea solstitialis) reveal putative structural variation and QTLs associated with invader traits.</title>
        <authorList>
            <person name="Reatini B."/>
            <person name="Cang F.A."/>
            <person name="Jiang Q."/>
            <person name="Mckibben M.T.W."/>
            <person name="Barker M.S."/>
            <person name="Rieseberg L.H."/>
            <person name="Dlugosch K.M."/>
        </authorList>
    </citation>
    <scope>NUCLEOTIDE SEQUENCE</scope>
    <source>
        <strain evidence="2">CAN-66</strain>
        <tissue evidence="2">Leaf</tissue>
    </source>
</reference>
<dbReference type="AlphaFoldDB" id="A0AA38WTN3"/>
<organism evidence="2 3">
    <name type="scientific">Centaurea solstitialis</name>
    <name type="common">yellow star-thistle</name>
    <dbReference type="NCBI Taxonomy" id="347529"/>
    <lineage>
        <taxon>Eukaryota</taxon>
        <taxon>Viridiplantae</taxon>
        <taxon>Streptophyta</taxon>
        <taxon>Embryophyta</taxon>
        <taxon>Tracheophyta</taxon>
        <taxon>Spermatophyta</taxon>
        <taxon>Magnoliopsida</taxon>
        <taxon>eudicotyledons</taxon>
        <taxon>Gunneridae</taxon>
        <taxon>Pentapetalae</taxon>
        <taxon>asterids</taxon>
        <taxon>campanulids</taxon>
        <taxon>Asterales</taxon>
        <taxon>Asteraceae</taxon>
        <taxon>Carduoideae</taxon>
        <taxon>Cardueae</taxon>
        <taxon>Centaureinae</taxon>
        <taxon>Centaurea</taxon>
    </lineage>
</organism>
<sequence>MKKKDGRRMNEEERSKKNESKKLFILNFNELNFNEIRIQNQKIQIDPELCGKPVSLRQPPTEDIHERLGFSILNRCFSTLLISFMGLIVGFLYNHLILSTYNVPMGERELKVAIKFAAKKALHRLNRFLSGRQRETIQALHVVLREAASQGGEMSFSTEFGQGVLGDGICSSMKVSNDLGSIGY</sequence>
<keyword evidence="3" id="KW-1185">Reference proteome</keyword>
<gene>
    <name evidence="2" type="ORF">OSB04_000105</name>
</gene>
<feature type="transmembrane region" description="Helical" evidence="1">
    <location>
        <begin position="72"/>
        <end position="93"/>
    </location>
</feature>
<evidence type="ECO:0000256" key="1">
    <source>
        <dbReference type="SAM" id="Phobius"/>
    </source>
</evidence>
<keyword evidence="1" id="KW-1133">Transmembrane helix</keyword>
<keyword evidence="1" id="KW-0472">Membrane</keyword>
<accession>A0AA38WTN3</accession>
<dbReference type="EMBL" id="JARYMX010000001">
    <property type="protein sequence ID" value="KAJ9564139.1"/>
    <property type="molecule type" value="Genomic_DNA"/>
</dbReference>
<evidence type="ECO:0000313" key="2">
    <source>
        <dbReference type="EMBL" id="KAJ9564139.1"/>
    </source>
</evidence>
<evidence type="ECO:0000313" key="3">
    <source>
        <dbReference type="Proteomes" id="UP001172457"/>
    </source>
</evidence>
<dbReference type="Proteomes" id="UP001172457">
    <property type="component" value="Chromosome 1"/>
</dbReference>
<comment type="caution">
    <text evidence="2">The sequence shown here is derived from an EMBL/GenBank/DDBJ whole genome shotgun (WGS) entry which is preliminary data.</text>
</comment>
<keyword evidence="1" id="KW-0812">Transmembrane</keyword>